<name>A0A8T8K6B9_9EURY</name>
<dbReference type="OrthoDB" id="70010at2157"/>
<gene>
    <name evidence="1" type="ORF">HYG87_07290</name>
</gene>
<dbReference type="InterPro" id="IPR026002">
    <property type="entry name" value="ATC_hydrolase-like"/>
</dbReference>
<dbReference type="KEGG" id="meme:HYG87_07290"/>
<dbReference type="Pfam" id="PF14196">
    <property type="entry name" value="ATC_hydrolase"/>
    <property type="match status" value="1"/>
</dbReference>
<keyword evidence="1" id="KW-0378">Hydrolase</keyword>
<dbReference type="AlphaFoldDB" id="A0A8T8K6B9"/>
<dbReference type="EMBL" id="CP058560">
    <property type="protein sequence ID" value="QUH23577.1"/>
    <property type="molecule type" value="Genomic_DNA"/>
</dbReference>
<keyword evidence="2" id="KW-1185">Reference proteome</keyword>
<protein>
    <submittedName>
        <fullName evidence="1">L-2-amino-thiazoline-4-carboxylic acid hydrolase</fullName>
    </submittedName>
</protein>
<sequence>MNLRLLLASWWIPEYFLKKELNNLASLTIAELDNILKKHDPDSLKNINPLSIPLKGNLNHIRLKMIQGHEIRVKALENLIGKERSIELARPAMFEVGYRLGLEFKKKLSIKDDLEEVMIAAHILYKVLGIEFEFQDNKTDPHIIISHCELASYYSPLSCHILSGADEGVLKGLNPAFEMKFIKRITEGASCCKARLKLKN</sequence>
<evidence type="ECO:0000313" key="2">
    <source>
        <dbReference type="Proteomes" id="UP000681041"/>
    </source>
</evidence>
<evidence type="ECO:0000313" key="1">
    <source>
        <dbReference type="EMBL" id="QUH23577.1"/>
    </source>
</evidence>
<dbReference type="RefSeq" id="WP_211532533.1">
    <property type="nucleotide sequence ID" value="NZ_CP058560.1"/>
</dbReference>
<dbReference type="GeneID" id="64820557"/>
<proteinExistence type="predicted"/>
<organism evidence="1 2">
    <name type="scientific">Methanobacterium alkalithermotolerans</name>
    <dbReference type="NCBI Taxonomy" id="2731220"/>
    <lineage>
        <taxon>Archaea</taxon>
        <taxon>Methanobacteriati</taxon>
        <taxon>Methanobacteriota</taxon>
        <taxon>Methanomada group</taxon>
        <taxon>Methanobacteria</taxon>
        <taxon>Methanobacteriales</taxon>
        <taxon>Methanobacteriaceae</taxon>
        <taxon>Methanobacterium</taxon>
    </lineage>
</organism>
<dbReference type="GO" id="GO:0016787">
    <property type="term" value="F:hydrolase activity"/>
    <property type="evidence" value="ECO:0007669"/>
    <property type="project" value="UniProtKB-KW"/>
</dbReference>
<reference evidence="1" key="1">
    <citation type="submission" date="2020-07" db="EMBL/GenBank/DDBJ databases">
        <title>Methanobacterium. sp. MethCan genome.</title>
        <authorList>
            <person name="Postec A."/>
            <person name="Quemeneur M."/>
        </authorList>
    </citation>
    <scope>NUCLEOTIDE SEQUENCE</scope>
    <source>
        <strain evidence="1">MethCAN</strain>
    </source>
</reference>
<accession>A0A8T8K6B9</accession>
<dbReference type="Proteomes" id="UP000681041">
    <property type="component" value="Chromosome"/>
</dbReference>